<reference evidence="1" key="1">
    <citation type="journal article" date="2014" name="Int. J. Syst. Evol. Microbiol.">
        <title>Complete genome sequence of Corynebacterium casei LMG S-19264T (=DSM 44701T), isolated from a smear-ripened cheese.</title>
        <authorList>
            <consortium name="US DOE Joint Genome Institute (JGI-PGF)"/>
            <person name="Walter F."/>
            <person name="Albersmeier A."/>
            <person name="Kalinowski J."/>
            <person name="Ruckert C."/>
        </authorList>
    </citation>
    <scope>NUCLEOTIDE SEQUENCE</scope>
    <source>
        <strain evidence="1">JCM 4654</strain>
    </source>
</reference>
<accession>A0A919CXX5</accession>
<keyword evidence="2" id="KW-1185">Reference proteome</keyword>
<organism evidence="1 2">
    <name type="scientific">Streptomyces naganishii JCM 4654</name>
    <dbReference type="NCBI Taxonomy" id="1306179"/>
    <lineage>
        <taxon>Bacteria</taxon>
        <taxon>Bacillati</taxon>
        <taxon>Actinomycetota</taxon>
        <taxon>Actinomycetes</taxon>
        <taxon>Kitasatosporales</taxon>
        <taxon>Streptomycetaceae</taxon>
        <taxon>Streptomyces</taxon>
    </lineage>
</organism>
<gene>
    <name evidence="1" type="ORF">GCM10010508_53720</name>
</gene>
<comment type="caution">
    <text evidence="1">The sequence shown here is derived from an EMBL/GenBank/DDBJ whole genome shotgun (WGS) entry which is preliminary data.</text>
</comment>
<proteinExistence type="predicted"/>
<protein>
    <submittedName>
        <fullName evidence="1">Uncharacterized protein</fullName>
    </submittedName>
</protein>
<evidence type="ECO:0000313" key="1">
    <source>
        <dbReference type="EMBL" id="GHD94151.1"/>
    </source>
</evidence>
<evidence type="ECO:0000313" key="2">
    <source>
        <dbReference type="Proteomes" id="UP000608955"/>
    </source>
</evidence>
<sequence>MVVVPSTRAESALSVDVSAERRAATGLTRVTPWPAVPAAFPEPDEPQAATVVSAAATAAQSPMRRAVVLFMRSP</sequence>
<name>A0A919CXX5_9ACTN</name>
<dbReference type="EMBL" id="BMVF01000016">
    <property type="protein sequence ID" value="GHD94151.1"/>
    <property type="molecule type" value="Genomic_DNA"/>
</dbReference>
<dbReference type="Proteomes" id="UP000608955">
    <property type="component" value="Unassembled WGS sequence"/>
</dbReference>
<dbReference type="AlphaFoldDB" id="A0A919CXX5"/>
<reference evidence="1" key="2">
    <citation type="submission" date="2020-09" db="EMBL/GenBank/DDBJ databases">
        <authorList>
            <person name="Sun Q."/>
            <person name="Ohkuma M."/>
        </authorList>
    </citation>
    <scope>NUCLEOTIDE SEQUENCE</scope>
    <source>
        <strain evidence="1">JCM 4654</strain>
    </source>
</reference>